<reference evidence="2 3" key="1">
    <citation type="submission" date="2020-08" db="EMBL/GenBank/DDBJ databases">
        <title>Genomic Encyclopedia of Type Strains, Phase IV (KMG-IV): sequencing the most valuable type-strain genomes for metagenomic binning, comparative biology and taxonomic classification.</title>
        <authorList>
            <person name="Goeker M."/>
        </authorList>
    </citation>
    <scope>NUCLEOTIDE SEQUENCE [LARGE SCALE GENOMIC DNA]</scope>
    <source>
        <strain evidence="2 3">DSM 25895</strain>
    </source>
</reference>
<keyword evidence="1" id="KW-0812">Transmembrane</keyword>
<dbReference type="EMBL" id="JACIJE010000002">
    <property type="protein sequence ID" value="MBB5688764.1"/>
    <property type="molecule type" value="Genomic_DNA"/>
</dbReference>
<organism evidence="2 3">
    <name type="scientific">Neoroseomonas alkaliterrae</name>
    <dbReference type="NCBI Taxonomy" id="1452450"/>
    <lineage>
        <taxon>Bacteria</taxon>
        <taxon>Pseudomonadati</taxon>
        <taxon>Pseudomonadota</taxon>
        <taxon>Alphaproteobacteria</taxon>
        <taxon>Acetobacterales</taxon>
        <taxon>Acetobacteraceae</taxon>
        <taxon>Neoroseomonas</taxon>
    </lineage>
</organism>
<evidence type="ECO:0000313" key="2">
    <source>
        <dbReference type="EMBL" id="MBB5688764.1"/>
    </source>
</evidence>
<keyword evidence="1" id="KW-0472">Membrane</keyword>
<protein>
    <submittedName>
        <fullName evidence="2">Uncharacterized protein</fullName>
    </submittedName>
</protein>
<feature type="transmembrane region" description="Helical" evidence="1">
    <location>
        <begin position="19"/>
        <end position="40"/>
    </location>
</feature>
<keyword evidence="3" id="KW-1185">Reference proteome</keyword>
<gene>
    <name evidence="2" type="ORF">FHS88_000880</name>
</gene>
<dbReference type="RefSeq" id="WP_184481701.1">
    <property type="nucleotide sequence ID" value="NZ_JAAEDJ010000010.1"/>
</dbReference>
<evidence type="ECO:0000313" key="3">
    <source>
        <dbReference type="Proteomes" id="UP000562254"/>
    </source>
</evidence>
<accession>A0A840Y4F2</accession>
<dbReference type="AlphaFoldDB" id="A0A840Y4F2"/>
<sequence length="71" mass="7636">MAGTGSGARRNPVSIKGQLVSMSILGSAVVLCIFLENFRVAAWLPYVLHILGGALVLAVAIPHFFFRRPVE</sequence>
<dbReference type="Proteomes" id="UP000562254">
    <property type="component" value="Unassembled WGS sequence"/>
</dbReference>
<name>A0A840Y4F2_9PROT</name>
<comment type="caution">
    <text evidence="2">The sequence shown here is derived from an EMBL/GenBank/DDBJ whole genome shotgun (WGS) entry which is preliminary data.</text>
</comment>
<feature type="transmembrane region" description="Helical" evidence="1">
    <location>
        <begin position="46"/>
        <end position="66"/>
    </location>
</feature>
<evidence type="ECO:0000256" key="1">
    <source>
        <dbReference type="SAM" id="Phobius"/>
    </source>
</evidence>
<keyword evidence="1" id="KW-1133">Transmembrane helix</keyword>
<proteinExistence type="predicted"/>